<feature type="compositionally biased region" description="Basic and acidic residues" evidence="1">
    <location>
        <begin position="127"/>
        <end position="141"/>
    </location>
</feature>
<proteinExistence type="predicted"/>
<reference evidence="2 3" key="1">
    <citation type="submission" date="2015-06" db="EMBL/GenBank/DDBJ databases">
        <title>Draft genome of the ant-associated black yeast Phialophora attae CBS 131958.</title>
        <authorList>
            <person name="Moreno L.F."/>
            <person name="Stielow B.J."/>
            <person name="de Hoog S."/>
            <person name="Vicente V.A."/>
            <person name="Weiss V.A."/>
            <person name="de Vries M."/>
            <person name="Cruz L.M."/>
            <person name="Souza E.M."/>
        </authorList>
    </citation>
    <scope>NUCLEOTIDE SEQUENCE [LARGE SCALE GENOMIC DNA]</scope>
    <source>
        <strain evidence="2 3">CBS 131958</strain>
    </source>
</reference>
<evidence type="ECO:0000313" key="3">
    <source>
        <dbReference type="Proteomes" id="UP000038010"/>
    </source>
</evidence>
<feature type="compositionally biased region" description="Acidic residues" evidence="1">
    <location>
        <begin position="142"/>
        <end position="151"/>
    </location>
</feature>
<dbReference type="AlphaFoldDB" id="A0A0N1NY15"/>
<evidence type="ECO:0000256" key="1">
    <source>
        <dbReference type="SAM" id="MobiDB-lite"/>
    </source>
</evidence>
<sequence length="200" mass="21992">MAPSLAEEQKKAAMKTAHAAFAGKADLSRFSYRRHEDGSVETLVDGRGCRDNSTASAAVGAMDDPADKAVDSTVQPKPAQGPPRQYEVFSGKANVTPISPVREGKPKSFTELMARVPSQARQGAASDDNKNAGEEHEARIADDEENGDDKDTEPNVKKAPKKRVWKTNREVYGPNWVNETLSRDEWEEEQNEGDWYEAGE</sequence>
<organism evidence="2 3">
    <name type="scientific">Cyphellophora attinorum</name>
    <dbReference type="NCBI Taxonomy" id="1664694"/>
    <lineage>
        <taxon>Eukaryota</taxon>
        <taxon>Fungi</taxon>
        <taxon>Dikarya</taxon>
        <taxon>Ascomycota</taxon>
        <taxon>Pezizomycotina</taxon>
        <taxon>Eurotiomycetes</taxon>
        <taxon>Chaetothyriomycetidae</taxon>
        <taxon>Chaetothyriales</taxon>
        <taxon>Cyphellophoraceae</taxon>
        <taxon>Cyphellophora</taxon>
    </lineage>
</organism>
<name>A0A0N1NY15_9EURO</name>
<dbReference type="EMBL" id="LFJN01000035">
    <property type="protein sequence ID" value="KPI35923.1"/>
    <property type="molecule type" value="Genomic_DNA"/>
</dbReference>
<dbReference type="Proteomes" id="UP000038010">
    <property type="component" value="Unassembled WGS sequence"/>
</dbReference>
<dbReference type="VEuPathDB" id="FungiDB:AB675_10484"/>
<dbReference type="GeneID" id="28731140"/>
<feature type="compositionally biased region" description="Acidic residues" evidence="1">
    <location>
        <begin position="185"/>
        <end position="200"/>
    </location>
</feature>
<comment type="caution">
    <text evidence="2">The sequence shown here is derived from an EMBL/GenBank/DDBJ whole genome shotgun (WGS) entry which is preliminary data.</text>
</comment>
<protein>
    <submittedName>
        <fullName evidence="2">Uncharacterized protein</fullName>
    </submittedName>
</protein>
<keyword evidence="3" id="KW-1185">Reference proteome</keyword>
<dbReference type="RefSeq" id="XP_017995886.1">
    <property type="nucleotide sequence ID" value="XM_018139260.1"/>
</dbReference>
<evidence type="ECO:0000313" key="2">
    <source>
        <dbReference type="EMBL" id="KPI35923.1"/>
    </source>
</evidence>
<gene>
    <name evidence="2" type="ORF">AB675_10484</name>
</gene>
<feature type="region of interest" description="Disordered" evidence="1">
    <location>
        <begin position="36"/>
        <end position="200"/>
    </location>
</feature>
<accession>A0A0N1NY15</accession>